<keyword evidence="2" id="KW-1133">Transmembrane helix</keyword>
<accession>A0A835TJ73</accession>
<feature type="transmembrane region" description="Helical" evidence="2">
    <location>
        <begin position="229"/>
        <end position="248"/>
    </location>
</feature>
<dbReference type="PANTHER" id="PTHR13299:SF0">
    <property type="entry name" value="PEROXISOMAL MEMBRANE PROTEIN PEX16"/>
    <property type="match status" value="1"/>
</dbReference>
<gene>
    <name evidence="3" type="ORF">SADUNF_Sadunf02G0127200</name>
</gene>
<keyword evidence="2" id="KW-0812">Transmembrane</keyword>
<keyword evidence="2" id="KW-0962">Peroxisome biogenesis</keyword>
<dbReference type="GO" id="GO:0007031">
    <property type="term" value="P:peroxisome organization"/>
    <property type="evidence" value="ECO:0007669"/>
    <property type="project" value="UniProtKB-KW"/>
</dbReference>
<feature type="transmembrane region" description="Helical" evidence="2">
    <location>
        <begin position="260"/>
        <end position="278"/>
    </location>
</feature>
<dbReference type="OrthoDB" id="2021143at2759"/>
<dbReference type="InterPro" id="IPR013919">
    <property type="entry name" value="Pex16"/>
</dbReference>
<dbReference type="Proteomes" id="UP000657918">
    <property type="component" value="Unassembled WGS sequence"/>
</dbReference>
<dbReference type="GO" id="GO:0005778">
    <property type="term" value="C:peroxisomal membrane"/>
    <property type="evidence" value="ECO:0007669"/>
    <property type="project" value="UniProtKB-SubCell"/>
</dbReference>
<dbReference type="PANTHER" id="PTHR13299">
    <property type="entry name" value="PEROXISOMAL MEMBRANE PROTEIN PEX16"/>
    <property type="match status" value="1"/>
</dbReference>
<evidence type="ECO:0000256" key="2">
    <source>
        <dbReference type="RuleBase" id="RU365003"/>
    </source>
</evidence>
<keyword evidence="2" id="KW-0576">Peroxisome</keyword>
<dbReference type="AlphaFoldDB" id="A0A835TJ73"/>
<evidence type="ECO:0000256" key="1">
    <source>
        <dbReference type="ARBA" id="ARBA00009505"/>
    </source>
</evidence>
<dbReference type="EMBL" id="JADGMS010000002">
    <property type="protein sequence ID" value="KAF9687767.1"/>
    <property type="molecule type" value="Genomic_DNA"/>
</dbReference>
<comment type="subcellular location">
    <subcellularLocation>
        <location evidence="2">Peroxisome membrane</location>
    </subcellularLocation>
</comment>
<evidence type="ECO:0000313" key="4">
    <source>
        <dbReference type="Proteomes" id="UP000657918"/>
    </source>
</evidence>
<keyword evidence="2" id="KW-0472">Membrane</keyword>
<protein>
    <recommendedName>
        <fullName evidence="2">Peroxisomal membrane protein PEX16</fullName>
    </recommendedName>
</protein>
<keyword evidence="4" id="KW-1185">Reference proteome</keyword>
<dbReference type="Pfam" id="PF08610">
    <property type="entry name" value="Pex16"/>
    <property type="match status" value="1"/>
</dbReference>
<sequence length="361" mass="40735">MEAYKKWVRRNKDYVHSLESLANGLTWLLPERFSASEIGPEAVTAILGIITAMNEHIINTTPTQMHVGPVEPNSFPYSLCISAIKDLETVVEVAAQHYFGDDKKWNFIAVTEATKVLVRLILFRNSGYKMLLHGGDTPNTEKHSDFSSSQHNVGGFPRPGSGHVPNGLNPWNLEGRALSALSRFGENARTSSDPVWLRSVQHQQDIMEPPSCERPTLSMILSEKGVHGALFLMGEVLFIIRPLMYVLFIRKYGIRSWIPWFLSMAVDAVGIGFLTQVAKSRDGGKEQHYHLTVSEQDELKRRKLLWALYLMRDPFFTKHTRQRLESTEKLLEPVPVIGLLTAKIVELVVGAQTRYTYMSGS</sequence>
<comment type="caution">
    <text evidence="3">The sequence shown here is derived from an EMBL/GenBank/DDBJ whole genome shotgun (WGS) entry which is preliminary data.</text>
</comment>
<organism evidence="3 4">
    <name type="scientific">Salix dunnii</name>
    <dbReference type="NCBI Taxonomy" id="1413687"/>
    <lineage>
        <taxon>Eukaryota</taxon>
        <taxon>Viridiplantae</taxon>
        <taxon>Streptophyta</taxon>
        <taxon>Embryophyta</taxon>
        <taxon>Tracheophyta</taxon>
        <taxon>Spermatophyta</taxon>
        <taxon>Magnoliopsida</taxon>
        <taxon>eudicotyledons</taxon>
        <taxon>Gunneridae</taxon>
        <taxon>Pentapetalae</taxon>
        <taxon>rosids</taxon>
        <taxon>fabids</taxon>
        <taxon>Malpighiales</taxon>
        <taxon>Salicaceae</taxon>
        <taxon>Saliceae</taxon>
        <taxon>Salix</taxon>
    </lineage>
</organism>
<reference evidence="3 4" key="1">
    <citation type="submission" date="2020-10" db="EMBL/GenBank/DDBJ databases">
        <title>Plant Genome Project.</title>
        <authorList>
            <person name="Zhang R.-G."/>
        </authorList>
    </citation>
    <scope>NUCLEOTIDE SEQUENCE [LARGE SCALE GENOMIC DNA]</scope>
    <source>
        <strain evidence="3">FAFU-HL-1</strain>
        <tissue evidence="3">Leaf</tissue>
    </source>
</reference>
<comment type="similarity">
    <text evidence="1 2">Belongs to the peroxin-16 family.</text>
</comment>
<evidence type="ECO:0000313" key="3">
    <source>
        <dbReference type="EMBL" id="KAF9687767.1"/>
    </source>
</evidence>
<name>A0A835TJ73_9ROSI</name>
<proteinExistence type="inferred from homology"/>